<dbReference type="EMBL" id="JAGHQL010000039">
    <property type="protein sequence ID" value="KAH0543096.1"/>
    <property type="molecule type" value="Genomic_DNA"/>
</dbReference>
<organism evidence="3 4">
    <name type="scientific">Glutinoglossum americanum</name>
    <dbReference type="NCBI Taxonomy" id="1670608"/>
    <lineage>
        <taxon>Eukaryota</taxon>
        <taxon>Fungi</taxon>
        <taxon>Dikarya</taxon>
        <taxon>Ascomycota</taxon>
        <taxon>Pezizomycotina</taxon>
        <taxon>Geoglossomycetes</taxon>
        <taxon>Geoglossales</taxon>
        <taxon>Geoglossaceae</taxon>
        <taxon>Glutinoglossum</taxon>
    </lineage>
</organism>
<keyword evidence="2" id="KW-1133">Transmembrane helix</keyword>
<proteinExistence type="predicted"/>
<comment type="caution">
    <text evidence="3">The sequence shown here is derived from an EMBL/GenBank/DDBJ whole genome shotgun (WGS) entry which is preliminary data.</text>
</comment>
<accession>A0A9P8I923</accession>
<gene>
    <name evidence="3" type="ORF">FGG08_002522</name>
</gene>
<name>A0A9P8I923_9PEZI</name>
<dbReference type="Proteomes" id="UP000698800">
    <property type="component" value="Unassembled WGS sequence"/>
</dbReference>
<feature type="transmembrane region" description="Helical" evidence="2">
    <location>
        <begin position="37"/>
        <end position="57"/>
    </location>
</feature>
<sequence>MLVSLKTETENPTAAGHSAAQSIPPSPQGGLTKPGKIGIGVGLSLGIAAISILIFLYRREKRQRLALEEQLQRDIMTSPTGAPGSADGQHIAEMPSVVPSELPGLPGGPRGLVQIAHDHTIPMRYEMPAGQIK</sequence>
<keyword evidence="4" id="KW-1185">Reference proteome</keyword>
<protein>
    <submittedName>
        <fullName evidence="3">Uncharacterized protein</fullName>
    </submittedName>
</protein>
<evidence type="ECO:0000256" key="1">
    <source>
        <dbReference type="SAM" id="MobiDB-lite"/>
    </source>
</evidence>
<dbReference type="AlphaFoldDB" id="A0A9P8I923"/>
<evidence type="ECO:0000313" key="4">
    <source>
        <dbReference type="Proteomes" id="UP000698800"/>
    </source>
</evidence>
<keyword evidence="2" id="KW-0812">Transmembrane</keyword>
<feature type="region of interest" description="Disordered" evidence="1">
    <location>
        <begin position="1"/>
        <end position="35"/>
    </location>
</feature>
<keyword evidence="2" id="KW-0472">Membrane</keyword>
<reference evidence="3" key="1">
    <citation type="submission" date="2021-03" db="EMBL/GenBank/DDBJ databases">
        <title>Comparative genomics and phylogenomic investigation of the class Geoglossomycetes provide insights into ecological specialization and systematics.</title>
        <authorList>
            <person name="Melie T."/>
            <person name="Pirro S."/>
            <person name="Miller A.N."/>
            <person name="Quandt A."/>
        </authorList>
    </citation>
    <scope>NUCLEOTIDE SEQUENCE</scope>
    <source>
        <strain evidence="3">GBOQ0MN5Z8</strain>
    </source>
</reference>
<evidence type="ECO:0000256" key="2">
    <source>
        <dbReference type="SAM" id="Phobius"/>
    </source>
</evidence>
<evidence type="ECO:0000313" key="3">
    <source>
        <dbReference type="EMBL" id="KAH0543096.1"/>
    </source>
</evidence>